<dbReference type="GO" id="GO:0005634">
    <property type="term" value="C:nucleus"/>
    <property type="evidence" value="ECO:0007669"/>
    <property type="project" value="UniProtKB-SubCell"/>
</dbReference>
<dbReference type="InterPro" id="IPR011010">
    <property type="entry name" value="DNA_brk_join_enz"/>
</dbReference>
<dbReference type="SMART" id="SM00298">
    <property type="entry name" value="CHROMO"/>
    <property type="match status" value="2"/>
</dbReference>
<dbReference type="GO" id="GO:0006338">
    <property type="term" value="P:chromatin remodeling"/>
    <property type="evidence" value="ECO:0007669"/>
    <property type="project" value="UniProtKB-ARBA"/>
</dbReference>
<dbReference type="PANTHER" id="PTHR37535:SF3">
    <property type="entry name" value="FLUG DOMAIN-CONTAINING PROTEIN"/>
    <property type="match status" value="1"/>
</dbReference>
<accession>L7IRV6</accession>
<dbReference type="CDD" id="cd00024">
    <property type="entry name" value="CD_CSD"/>
    <property type="match status" value="2"/>
</dbReference>
<gene>
    <name evidence="5" type="ORF">OOW_P131scaffold01722g1</name>
</gene>
<protein>
    <recommendedName>
        <fullName evidence="4">Chromo domain-containing protein</fullName>
    </recommendedName>
</protein>
<dbReference type="InterPro" id="IPR016197">
    <property type="entry name" value="Chromo-like_dom_sf"/>
</dbReference>
<organism>
    <name type="scientific">Pyricularia oryzae (strain P131)</name>
    <name type="common">Rice blast fungus</name>
    <name type="synonym">Magnaporthe oryzae</name>
    <dbReference type="NCBI Taxonomy" id="1143193"/>
    <lineage>
        <taxon>Eukaryota</taxon>
        <taxon>Fungi</taxon>
        <taxon>Dikarya</taxon>
        <taxon>Ascomycota</taxon>
        <taxon>Pezizomycotina</taxon>
        <taxon>Sordariomycetes</taxon>
        <taxon>Sordariomycetidae</taxon>
        <taxon>Magnaporthales</taxon>
        <taxon>Pyriculariaceae</taxon>
        <taxon>Pyricularia</taxon>
    </lineage>
</organism>
<dbReference type="SUPFAM" id="SSF54160">
    <property type="entry name" value="Chromo domain-like"/>
    <property type="match status" value="2"/>
</dbReference>
<keyword evidence="3" id="KW-0539">Nucleus</keyword>
<dbReference type="InterPro" id="IPR023779">
    <property type="entry name" value="Chromodomain_CS"/>
</dbReference>
<dbReference type="InterPro" id="IPR013087">
    <property type="entry name" value="Znf_C2H2_type"/>
</dbReference>
<feature type="domain" description="Chromo" evidence="4">
    <location>
        <begin position="597"/>
        <end position="648"/>
    </location>
</feature>
<comment type="subunit">
    <text evidence="2">Component of the NuA4 histone acetyltransferase complex.</text>
</comment>
<reference evidence="5" key="1">
    <citation type="journal article" date="2012" name="PLoS Genet.">
        <title>Comparative analysis of the genomes of two field isolates of the rice blast fungus Magnaporthe oryzae.</title>
        <authorList>
            <person name="Xue M."/>
            <person name="Yang J."/>
            <person name="Li Z."/>
            <person name="Hu S."/>
            <person name="Yao N."/>
            <person name="Dean R.A."/>
            <person name="Zhao W."/>
            <person name="Shen M."/>
            <person name="Zhang H."/>
            <person name="Li C."/>
            <person name="Liu L."/>
            <person name="Cao L."/>
            <person name="Xu X."/>
            <person name="Xing Y."/>
            <person name="Hsiang T."/>
            <person name="Zhang Z."/>
            <person name="Xu J.R."/>
            <person name="Peng Y.L."/>
        </authorList>
    </citation>
    <scope>NUCLEOTIDE SEQUENCE [LARGE SCALE GENOMIC DNA]</scope>
    <source>
        <strain evidence="5">P131</strain>
    </source>
</reference>
<dbReference type="PROSITE" id="PS50013">
    <property type="entry name" value="CHROMO_2"/>
    <property type="match status" value="2"/>
</dbReference>
<dbReference type="AlphaFoldDB" id="L7IRV6"/>
<evidence type="ECO:0000313" key="5">
    <source>
        <dbReference type="EMBL" id="ELQ58020.1"/>
    </source>
</evidence>
<evidence type="ECO:0000256" key="1">
    <source>
        <dbReference type="ARBA" id="ARBA00004123"/>
    </source>
</evidence>
<evidence type="ECO:0000256" key="2">
    <source>
        <dbReference type="ARBA" id="ARBA00011353"/>
    </source>
</evidence>
<name>L7IRV6_PYRO1</name>
<dbReference type="PANTHER" id="PTHR37535">
    <property type="entry name" value="FLUG DOMAIN PROTEIN"/>
    <property type="match status" value="1"/>
</dbReference>
<evidence type="ECO:0000256" key="3">
    <source>
        <dbReference type="ARBA" id="ARBA00023242"/>
    </source>
</evidence>
<evidence type="ECO:0000259" key="4">
    <source>
        <dbReference type="PROSITE" id="PS50013"/>
    </source>
</evidence>
<dbReference type="EMBL" id="JH794643">
    <property type="protein sequence ID" value="ELQ58020.1"/>
    <property type="molecule type" value="Genomic_DNA"/>
</dbReference>
<dbReference type="InterPro" id="IPR000953">
    <property type="entry name" value="Chromo/chromo_shadow_dom"/>
</dbReference>
<proteinExistence type="predicted"/>
<dbReference type="PROSITE" id="PS00028">
    <property type="entry name" value="ZINC_FINGER_C2H2_1"/>
    <property type="match status" value="1"/>
</dbReference>
<feature type="domain" description="Chromo" evidence="4">
    <location>
        <begin position="544"/>
        <end position="581"/>
    </location>
</feature>
<dbReference type="InterPro" id="IPR023780">
    <property type="entry name" value="Chromo_domain"/>
</dbReference>
<dbReference type="Gene3D" id="2.40.50.40">
    <property type="match status" value="2"/>
</dbReference>
<comment type="subcellular location">
    <subcellularLocation>
        <location evidence="1">Nucleus</location>
    </subcellularLocation>
</comment>
<dbReference type="SUPFAM" id="SSF56349">
    <property type="entry name" value="DNA breaking-rejoining enzymes"/>
    <property type="match status" value="1"/>
</dbReference>
<dbReference type="PROSITE" id="PS00598">
    <property type="entry name" value="CHROMO_1"/>
    <property type="match status" value="1"/>
</dbReference>
<dbReference type="GO" id="GO:0003677">
    <property type="term" value="F:DNA binding"/>
    <property type="evidence" value="ECO:0007669"/>
    <property type="project" value="InterPro"/>
</dbReference>
<dbReference type="Pfam" id="PF00385">
    <property type="entry name" value="Chromo"/>
    <property type="match status" value="1"/>
</dbReference>
<sequence length="667" mass="75720">MAYYIQGELADELGLKSLRKEQTFLTIENFVKLHQFLWFEDFHDYVHEGYRVDDANLLNTHCFSSARVAELCGAKYKDLVLLIGWKDGEAELKLKIRRAICKGKNDRHVSQHISDWAKRAGFVNGIGGLHSARREALVKANGDNGQSVEQLQLFADHRNSSVLQRHYLGAMNTIDGAASYLGMDTRRNLTEDFRSATMEWESDLTWQLPARELDQLKRDENYVRLTEQIFTYTTLISRGGSTEELEQHTAYRKQAYDDRRNLHVSQRWQHIYCCYKKHLKANHDFAKFCFLCSHWVTDKQKWEHHCQKHINDEDTPFRFQCPHPNCSALVDSTENLWYHLKDIHSVDNAPSKKRTFSSKGSKHNRAGSIRFAKKRRTTAASNPAVAAAPISEQTAATMTPFTFITSPNSSAGESTWSSQVERCSTSSTVPSSLKDSCILQNNNSLPEYAPVFEDSGCPGLWKSQSILPNAPSTGFDGGPPELIDPALAETPVAVFKFEPLNDPDSLNKGKNKVTVPSSQEIPIKASPNQLDRKPVALDATRDIWEVEELLAKWGPKRKSRYLVKWKGFPDEDNTWEPQAYISEDFIKSFESTFEGNHAGVQLLDKRKLGGNVEYLVEWKGRPKCERSWEKAKTLRFPTSRKTESPKLMHGAFLIPGAIISTPCGSPE</sequence>